<reference evidence="9 10" key="1">
    <citation type="submission" date="2015-03" db="EMBL/GenBank/DDBJ databases">
        <title>RNA-seq based gene annotation and comparative genomics of four Zymoseptoria species reveal species-specific pathogenicity related genes and transposable element activity.</title>
        <authorList>
            <person name="Grandaubert J."/>
            <person name="Bhattacharyya A."/>
            <person name="Stukenbrock E.H."/>
        </authorList>
    </citation>
    <scope>NUCLEOTIDE SEQUENCE [LARGE SCALE GENOMIC DNA]</scope>
    <source>
        <strain evidence="9 10">Zb18110</strain>
    </source>
</reference>
<evidence type="ECO:0000256" key="2">
    <source>
        <dbReference type="ARBA" id="ARBA00010487"/>
    </source>
</evidence>
<organism evidence="9 10">
    <name type="scientific">Zymoseptoria brevis</name>
    <dbReference type="NCBI Taxonomy" id="1047168"/>
    <lineage>
        <taxon>Eukaryota</taxon>
        <taxon>Fungi</taxon>
        <taxon>Dikarya</taxon>
        <taxon>Ascomycota</taxon>
        <taxon>Pezizomycotina</taxon>
        <taxon>Dothideomycetes</taxon>
        <taxon>Dothideomycetidae</taxon>
        <taxon>Mycosphaerellales</taxon>
        <taxon>Mycosphaerellaceae</taxon>
        <taxon>Zymoseptoria</taxon>
    </lineage>
</organism>
<dbReference type="PANTHER" id="PTHR21355:SF0">
    <property type="entry name" value="G-PROTEIN COUPLED RECEPTOR-ASSOCIATED PROTEIN LMBRD2"/>
    <property type="match status" value="1"/>
</dbReference>
<dbReference type="InterPro" id="IPR006876">
    <property type="entry name" value="LMBR1-like_membr_prot"/>
</dbReference>
<dbReference type="EMBL" id="LAFY01000293">
    <property type="protein sequence ID" value="KJY01156.1"/>
    <property type="molecule type" value="Genomic_DNA"/>
</dbReference>
<dbReference type="AlphaFoldDB" id="A0A0F4GY77"/>
<keyword evidence="4 8" id="KW-1133">Transmembrane helix</keyword>
<comment type="similarity">
    <text evidence="2">Belongs to the LIMR family.</text>
</comment>
<dbReference type="Proteomes" id="UP000033647">
    <property type="component" value="Unassembled WGS sequence"/>
</dbReference>
<feature type="transmembrane region" description="Helical" evidence="8">
    <location>
        <begin position="52"/>
        <end position="73"/>
    </location>
</feature>
<accession>A0A0F4GY77</accession>
<evidence type="ECO:0000313" key="10">
    <source>
        <dbReference type="Proteomes" id="UP000033647"/>
    </source>
</evidence>
<feature type="transmembrane region" description="Helical" evidence="8">
    <location>
        <begin position="419"/>
        <end position="440"/>
    </location>
</feature>
<feature type="transmembrane region" description="Helical" evidence="8">
    <location>
        <begin position="500"/>
        <end position="524"/>
    </location>
</feature>
<feature type="transmembrane region" description="Helical" evidence="8">
    <location>
        <begin position="20"/>
        <end position="40"/>
    </location>
</feature>
<evidence type="ECO:0000256" key="3">
    <source>
        <dbReference type="ARBA" id="ARBA00022692"/>
    </source>
</evidence>
<dbReference type="PANTHER" id="PTHR21355">
    <property type="entry name" value="G-PROTEIN COUPLED RECEPTOR-ASSOCIATED PROTEIN LMBRD2"/>
    <property type="match status" value="1"/>
</dbReference>
<proteinExistence type="inferred from homology"/>
<keyword evidence="6" id="KW-0175">Coiled coil</keyword>
<evidence type="ECO:0000256" key="8">
    <source>
        <dbReference type="SAM" id="Phobius"/>
    </source>
</evidence>
<feature type="compositionally biased region" description="Polar residues" evidence="7">
    <location>
        <begin position="588"/>
        <end position="597"/>
    </location>
</feature>
<evidence type="ECO:0000256" key="1">
    <source>
        <dbReference type="ARBA" id="ARBA00004141"/>
    </source>
</evidence>
<feature type="transmembrane region" description="Helical" evidence="8">
    <location>
        <begin position="172"/>
        <end position="196"/>
    </location>
</feature>
<gene>
    <name evidence="9" type="ORF">TI39_contig301g00040</name>
</gene>
<evidence type="ECO:0000256" key="6">
    <source>
        <dbReference type="SAM" id="Coils"/>
    </source>
</evidence>
<keyword evidence="10" id="KW-1185">Reference proteome</keyword>
<evidence type="ECO:0000256" key="4">
    <source>
        <dbReference type="ARBA" id="ARBA00022989"/>
    </source>
</evidence>
<dbReference type="Pfam" id="PF04791">
    <property type="entry name" value="LMBR1"/>
    <property type="match status" value="1"/>
</dbReference>
<feature type="region of interest" description="Disordered" evidence="7">
    <location>
        <begin position="585"/>
        <end position="608"/>
    </location>
</feature>
<protein>
    <submittedName>
        <fullName evidence="9">Lmbr1 domain-containing protein</fullName>
    </submittedName>
</protein>
<comment type="caution">
    <text evidence="9">The sequence shown here is derived from an EMBL/GenBank/DDBJ whole genome shotgun (WGS) entry which is preliminary data.</text>
</comment>
<feature type="transmembrane region" description="Helical" evidence="8">
    <location>
        <begin position="461"/>
        <end position="480"/>
    </location>
</feature>
<dbReference type="InterPro" id="IPR051584">
    <property type="entry name" value="GPCR-associated_LMBR1"/>
</dbReference>
<comment type="subcellular location">
    <subcellularLocation>
        <location evidence="1">Membrane</location>
        <topology evidence="1">Multi-pass membrane protein</topology>
    </subcellularLocation>
</comment>
<dbReference type="GO" id="GO:0016020">
    <property type="term" value="C:membrane"/>
    <property type="evidence" value="ECO:0007669"/>
    <property type="project" value="UniProtKB-SubCell"/>
</dbReference>
<feature type="compositionally biased region" description="Basic and acidic residues" evidence="7">
    <location>
        <begin position="598"/>
        <end position="608"/>
    </location>
</feature>
<sequence>MITNEMTPDNPMAAMASSAGSNVFAVAAMLSIGLLVLLVIRHFLPLRTTPAYLLVPVFLALVLPCSIIFLVPIDLASVRGNESKHSRGVWLPERVILVTWRITYWLTFLLSWFVLPFLGEFCDSGYRDTQSRMVYSLRTNARYQMIVLGTAILGLVYFIWENGFHLASIKGLVMALAYAWGLTLAIGLMGHGLVALPRRLYRSANVSARLRRLQAEAPKLKDKLDDATDKLEQLEQTVVTLKRHKGGASREQQEWIDELAETASLPDTRPGHAAVPRSSNPSIPGVVTDRYLADLTRKLKRARHRKARFDDEWDNLCLRAQDTQAILDAASSKKLDFGQARPGGNSILGRTTILTPTMRYILHMNIIPALRIGLAGVLAIASILIVWSELVKSVAPSLSVIGLSVVHHPNTEHGGKVNFGGQVIAAGWLLYMDTSALYAISDVKVWGNRALVKRQTYAESACWYSLQVAKLTVPLSYNFITMMPAAVYKDTLFFQFLGKLINLTALGQGFSAFFPCVLLIPFLATLFNLYGKTKNVFGFGVLEDDPDENPNGFGTGGWREGRALIERELQARGAEGTVGLAARGSSLDVEQNAGTSTPDRRPQREQGVFRDERVREANRTFNAITNHEEEEDNSARHFYHDFGERVKNTFEGAEWAKNIGNAFTTTPKWMQNHQGNNEEGSAVSRLFGGLSNDGRVRL</sequence>
<keyword evidence="3 8" id="KW-0812">Transmembrane</keyword>
<dbReference type="OrthoDB" id="203099at2759"/>
<evidence type="ECO:0000313" key="9">
    <source>
        <dbReference type="EMBL" id="KJY01156.1"/>
    </source>
</evidence>
<name>A0A0F4GY77_9PEZI</name>
<evidence type="ECO:0000256" key="5">
    <source>
        <dbReference type="ARBA" id="ARBA00023136"/>
    </source>
</evidence>
<evidence type="ECO:0000256" key="7">
    <source>
        <dbReference type="SAM" id="MobiDB-lite"/>
    </source>
</evidence>
<feature type="transmembrane region" description="Helical" evidence="8">
    <location>
        <begin position="368"/>
        <end position="387"/>
    </location>
</feature>
<keyword evidence="5 8" id="KW-0472">Membrane</keyword>
<feature type="coiled-coil region" evidence="6">
    <location>
        <begin position="203"/>
        <end position="251"/>
    </location>
</feature>
<feature type="transmembrane region" description="Helical" evidence="8">
    <location>
        <begin position="102"/>
        <end position="122"/>
    </location>
</feature>
<feature type="transmembrane region" description="Helical" evidence="8">
    <location>
        <begin position="143"/>
        <end position="160"/>
    </location>
</feature>
<dbReference type="STRING" id="1047168.A0A0F4GY77"/>